<organism evidence="2 3">
    <name type="scientific">Tolypothrix campylonemoides VB511288_2</name>
    <dbReference type="NCBI Taxonomy" id="3232311"/>
    <lineage>
        <taxon>Bacteria</taxon>
        <taxon>Bacillati</taxon>
        <taxon>Cyanobacteriota</taxon>
        <taxon>Cyanophyceae</taxon>
        <taxon>Nostocales</taxon>
        <taxon>Tolypothrichaceae</taxon>
        <taxon>Tolypothrix</taxon>
    </lineage>
</organism>
<keyword evidence="3" id="KW-1185">Reference proteome</keyword>
<proteinExistence type="predicted"/>
<dbReference type="EMBL" id="JBFPMW010000004">
    <property type="protein sequence ID" value="MFL9818526.1"/>
    <property type="molecule type" value="Genomic_DNA"/>
</dbReference>
<dbReference type="RefSeq" id="WP_137986437.1">
    <property type="nucleotide sequence ID" value="NZ_JBFPMW010000004.1"/>
</dbReference>
<accession>A0ABW8X9S9</accession>
<protein>
    <submittedName>
        <fullName evidence="2">Uncharacterized protein</fullName>
    </submittedName>
</protein>
<comment type="caution">
    <text evidence="2">The sequence shown here is derived from an EMBL/GenBank/DDBJ whole genome shotgun (WGS) entry which is preliminary data.</text>
</comment>
<gene>
    <name evidence="2" type="ORF">AB0756_15845</name>
</gene>
<evidence type="ECO:0000313" key="3">
    <source>
        <dbReference type="Proteomes" id="UP001629223"/>
    </source>
</evidence>
<reference evidence="2 3" key="1">
    <citation type="submission" date="2024-07" db="EMBL/GenBank/DDBJ databases">
        <authorList>
            <person name="Tripathy S."/>
        </authorList>
    </citation>
    <scope>NUCLEOTIDE SEQUENCE [LARGE SCALE GENOMIC DNA]</scope>
    <source>
        <strain evidence="2 3">VB511288_2</strain>
    </source>
</reference>
<evidence type="ECO:0000313" key="2">
    <source>
        <dbReference type="EMBL" id="MFL9818526.1"/>
    </source>
</evidence>
<dbReference type="Proteomes" id="UP001629223">
    <property type="component" value="Unassembled WGS sequence"/>
</dbReference>
<name>A0ABW8X9S9_9CYAN</name>
<evidence type="ECO:0000256" key="1">
    <source>
        <dbReference type="SAM" id="MobiDB-lite"/>
    </source>
</evidence>
<sequence>MANSPPLSQERRRYVLCTRSTMPLGYARKGYTPFGYLLTETLRDAEGYARRAVRQSPTAGDPPTALDSPLAISH</sequence>
<feature type="region of interest" description="Disordered" evidence="1">
    <location>
        <begin position="49"/>
        <end position="74"/>
    </location>
</feature>